<dbReference type="EMBL" id="NHRJ02000003">
    <property type="protein sequence ID" value="PZE21538.1"/>
    <property type="molecule type" value="Genomic_DNA"/>
</dbReference>
<evidence type="ECO:0000256" key="1">
    <source>
        <dbReference type="SAM" id="Phobius"/>
    </source>
</evidence>
<feature type="transmembrane region" description="Helical" evidence="1">
    <location>
        <begin position="118"/>
        <end position="136"/>
    </location>
</feature>
<protein>
    <recommendedName>
        <fullName evidence="4">DUF2269 family protein</fullName>
    </recommendedName>
</protein>
<sequence length="138" mass="14561">MISILLYLHVLAAVVMGVYLLFPFLAARITALTGAAQVGLVSALFIANRTGQLALLISLLTGGYLVGKGEYSITWMVLAVVLFLALAAVTGVMGGAMRKALADPAGTKINDHAGRIRSLSLVSAIIFFVLFTIMSFPF</sequence>
<keyword evidence="1" id="KW-0472">Membrane</keyword>
<evidence type="ECO:0008006" key="4">
    <source>
        <dbReference type="Google" id="ProtNLM"/>
    </source>
</evidence>
<name>A0A2W1P315_PAEXE</name>
<organism evidence="2 3">
    <name type="scientific">Paenibacillus xerothermodurans</name>
    <dbReference type="NCBI Taxonomy" id="1977292"/>
    <lineage>
        <taxon>Bacteria</taxon>
        <taxon>Bacillati</taxon>
        <taxon>Bacillota</taxon>
        <taxon>Bacilli</taxon>
        <taxon>Bacillales</taxon>
        <taxon>Paenibacillaceae</taxon>
        <taxon>Paenibacillus</taxon>
    </lineage>
</organism>
<dbReference type="OrthoDB" id="2886943at2"/>
<keyword evidence="1" id="KW-1133">Transmembrane helix</keyword>
<proteinExistence type="predicted"/>
<feature type="transmembrane region" description="Helical" evidence="1">
    <location>
        <begin position="6"/>
        <end position="26"/>
    </location>
</feature>
<keyword evidence="1" id="KW-0812">Transmembrane</keyword>
<evidence type="ECO:0000313" key="2">
    <source>
        <dbReference type="EMBL" id="PZE21538.1"/>
    </source>
</evidence>
<dbReference type="AlphaFoldDB" id="A0A2W1P315"/>
<feature type="transmembrane region" description="Helical" evidence="1">
    <location>
        <begin position="73"/>
        <end position="97"/>
    </location>
</feature>
<reference evidence="2" key="1">
    <citation type="submission" date="2018-06" db="EMBL/GenBank/DDBJ databases">
        <title>Paenibacillus xerothermodurans sp. nov. an extremely dry heat resistant spore forming bacterium isolated from the soil of Cape Canaveral, Florida.</title>
        <authorList>
            <person name="Seuylemezian A."/>
            <person name="Kaur N."/>
            <person name="Patil P."/>
            <person name="Patil P."/>
            <person name="Mayilraj S."/>
            <person name="Vaishampayan P."/>
        </authorList>
    </citation>
    <scope>NUCLEOTIDE SEQUENCE [LARGE SCALE GENOMIC DNA]</scope>
    <source>
        <strain evidence="2">ATCC 27380</strain>
    </source>
</reference>
<gene>
    <name evidence="2" type="ORF">CBW46_009025</name>
</gene>
<keyword evidence="3" id="KW-1185">Reference proteome</keyword>
<feature type="transmembrane region" description="Helical" evidence="1">
    <location>
        <begin position="38"/>
        <end position="61"/>
    </location>
</feature>
<evidence type="ECO:0000313" key="3">
    <source>
        <dbReference type="Proteomes" id="UP000214746"/>
    </source>
</evidence>
<dbReference type="Proteomes" id="UP000214746">
    <property type="component" value="Unassembled WGS sequence"/>
</dbReference>
<accession>A0A2W1P315</accession>
<comment type="caution">
    <text evidence="2">The sequence shown here is derived from an EMBL/GenBank/DDBJ whole genome shotgun (WGS) entry which is preliminary data.</text>
</comment>